<dbReference type="PANTHER" id="PTHR23506">
    <property type="entry name" value="GH10249P"/>
    <property type="match status" value="1"/>
</dbReference>
<dbReference type="Pfam" id="PF07690">
    <property type="entry name" value="MFS_1"/>
    <property type="match status" value="1"/>
</dbReference>
<dbReference type="EMBL" id="LFMY01000007">
    <property type="protein sequence ID" value="OKL59463.1"/>
    <property type="molecule type" value="Genomic_DNA"/>
</dbReference>
<dbReference type="RefSeq" id="XP_020119584.1">
    <property type="nucleotide sequence ID" value="XM_020267626.1"/>
</dbReference>
<sequence length="445" mass="47559">MFLYSVVVPVFPFSLVSRIHVPEQDTQHWVSVLLSVYGAALLLGAPVFGFFADQLQDRRTPLLIGLVALTGATIVLCLATSLPVLIIGRVLQGLSASITWVVSLTLLAETAKKESVAQSFGYVGAASSLGTVIAPVLGGVVYHSVGYYPVFAMCFAFLGIDILLRLAVIEKKTAARWLLQQTNDGTELSGIEAPPNVNPAAMQDSTILNGHDAEVAVDIAVPSPQSPSQSQSQHNTSTKGIPAIFKLWKSPRLLAAFWGDFVTATVMVAFDTTLALFVSREFHWSSLQAGLSFLALLLPTFFGPVFGFFADKYGGRWISALGFIFMGPPLILLRLITHESVGQIVLLCALLLLVGLGAAMALTGLYAEYSKICDDIEAEQPGSLGANGGYAQCYGISEIAWALAGLISPLMSGGIYETASWGTLGWSLSLFCFITVIPTLLFVNR</sequence>
<organism evidence="9 10">
    <name type="scientific">Talaromyces atroroseus</name>
    <dbReference type="NCBI Taxonomy" id="1441469"/>
    <lineage>
        <taxon>Eukaryota</taxon>
        <taxon>Fungi</taxon>
        <taxon>Dikarya</taxon>
        <taxon>Ascomycota</taxon>
        <taxon>Pezizomycotina</taxon>
        <taxon>Eurotiomycetes</taxon>
        <taxon>Eurotiomycetidae</taxon>
        <taxon>Eurotiales</taxon>
        <taxon>Trichocomaceae</taxon>
        <taxon>Talaromyces</taxon>
        <taxon>Talaromyces sect. Trachyspermi</taxon>
    </lineage>
</organism>
<feature type="transmembrane region" description="Helical" evidence="7">
    <location>
        <begin position="423"/>
        <end position="443"/>
    </location>
</feature>
<keyword evidence="10" id="KW-1185">Reference proteome</keyword>
<reference evidence="9 10" key="1">
    <citation type="submission" date="2015-06" db="EMBL/GenBank/DDBJ databases">
        <title>Talaromyces atroroseus IBT 11181 draft genome.</title>
        <authorList>
            <person name="Rasmussen K.B."/>
            <person name="Rasmussen S."/>
            <person name="Petersen B."/>
            <person name="Sicheritz-Ponten T."/>
            <person name="Mortensen U.H."/>
            <person name="Thrane U."/>
        </authorList>
    </citation>
    <scope>NUCLEOTIDE SEQUENCE [LARGE SCALE GENOMIC DNA]</scope>
    <source>
        <strain evidence="9 10">IBT 11181</strain>
    </source>
</reference>
<dbReference type="AlphaFoldDB" id="A0A225AJD2"/>
<feature type="transmembrane region" description="Helical" evidence="7">
    <location>
        <begin position="253"/>
        <end position="278"/>
    </location>
</feature>
<feature type="transmembrane region" description="Helical" evidence="7">
    <location>
        <begin position="63"/>
        <end position="84"/>
    </location>
</feature>
<dbReference type="OrthoDB" id="5086884at2759"/>
<dbReference type="Proteomes" id="UP000214365">
    <property type="component" value="Unassembled WGS sequence"/>
</dbReference>
<feature type="transmembrane region" description="Helical" evidence="7">
    <location>
        <begin position="28"/>
        <end position="51"/>
    </location>
</feature>
<gene>
    <name evidence="9" type="ORF">UA08_05317</name>
</gene>
<evidence type="ECO:0000256" key="1">
    <source>
        <dbReference type="ARBA" id="ARBA00004141"/>
    </source>
</evidence>
<comment type="subcellular location">
    <subcellularLocation>
        <location evidence="1">Membrane</location>
        <topology evidence="1">Multi-pass membrane protein</topology>
    </subcellularLocation>
</comment>
<dbReference type="Gene3D" id="1.20.1250.20">
    <property type="entry name" value="MFS general substrate transporter like domains"/>
    <property type="match status" value="1"/>
</dbReference>
<feature type="transmembrane region" description="Helical" evidence="7">
    <location>
        <begin position="317"/>
        <end position="337"/>
    </location>
</feature>
<dbReference type="InterPro" id="IPR020846">
    <property type="entry name" value="MFS_dom"/>
</dbReference>
<keyword evidence="5 7" id="KW-1133">Transmembrane helix</keyword>
<evidence type="ECO:0000256" key="5">
    <source>
        <dbReference type="ARBA" id="ARBA00022989"/>
    </source>
</evidence>
<dbReference type="InterPro" id="IPR001958">
    <property type="entry name" value="Tet-R_TetA/multi-R_MdtG-like"/>
</dbReference>
<keyword evidence="6 7" id="KW-0472">Membrane</keyword>
<feature type="transmembrane region" description="Helical" evidence="7">
    <location>
        <begin position="343"/>
        <end position="367"/>
    </location>
</feature>
<dbReference type="STRING" id="1441469.A0A225AJD2"/>
<feature type="transmembrane region" description="Helical" evidence="7">
    <location>
        <begin position="148"/>
        <end position="168"/>
    </location>
</feature>
<dbReference type="CDD" id="cd17325">
    <property type="entry name" value="MFS_MdtG_SLC18_like"/>
    <property type="match status" value="1"/>
</dbReference>
<feature type="transmembrane region" description="Helical" evidence="7">
    <location>
        <begin position="120"/>
        <end position="142"/>
    </location>
</feature>
<evidence type="ECO:0000256" key="7">
    <source>
        <dbReference type="SAM" id="Phobius"/>
    </source>
</evidence>
<comment type="caution">
    <text evidence="9">The sequence shown here is derived from an EMBL/GenBank/DDBJ whole genome shotgun (WGS) entry which is preliminary data.</text>
</comment>
<evidence type="ECO:0000256" key="6">
    <source>
        <dbReference type="ARBA" id="ARBA00023136"/>
    </source>
</evidence>
<dbReference type="PROSITE" id="PS50850">
    <property type="entry name" value="MFS"/>
    <property type="match status" value="1"/>
</dbReference>
<dbReference type="GeneID" id="31005073"/>
<evidence type="ECO:0000259" key="8">
    <source>
        <dbReference type="PROSITE" id="PS50850"/>
    </source>
</evidence>
<dbReference type="SUPFAM" id="SSF103473">
    <property type="entry name" value="MFS general substrate transporter"/>
    <property type="match status" value="1"/>
</dbReference>
<proteinExistence type="inferred from homology"/>
<feature type="transmembrane region" description="Helical" evidence="7">
    <location>
        <begin position="388"/>
        <end position="411"/>
    </location>
</feature>
<accession>A0A225AJD2</accession>
<dbReference type="InterPro" id="IPR036259">
    <property type="entry name" value="MFS_trans_sf"/>
</dbReference>
<dbReference type="GO" id="GO:0016020">
    <property type="term" value="C:membrane"/>
    <property type="evidence" value="ECO:0007669"/>
    <property type="project" value="UniProtKB-SubCell"/>
</dbReference>
<evidence type="ECO:0000256" key="2">
    <source>
        <dbReference type="ARBA" id="ARBA00006829"/>
    </source>
</evidence>
<dbReference type="GO" id="GO:0022857">
    <property type="term" value="F:transmembrane transporter activity"/>
    <property type="evidence" value="ECO:0007669"/>
    <property type="project" value="InterPro"/>
</dbReference>
<feature type="transmembrane region" description="Helical" evidence="7">
    <location>
        <begin position="90"/>
        <end position="108"/>
    </location>
</feature>
<name>A0A225AJD2_TALAT</name>
<dbReference type="PRINTS" id="PR01035">
    <property type="entry name" value="TCRTETA"/>
</dbReference>
<dbReference type="InterPro" id="IPR011701">
    <property type="entry name" value="MFS"/>
</dbReference>
<dbReference type="Gene3D" id="1.20.1720.10">
    <property type="entry name" value="Multidrug resistance protein D"/>
    <property type="match status" value="1"/>
</dbReference>
<dbReference type="InterPro" id="IPR050930">
    <property type="entry name" value="MFS_Vesicular_Transporter"/>
</dbReference>
<dbReference type="PANTHER" id="PTHR23506:SF23">
    <property type="entry name" value="GH10249P"/>
    <property type="match status" value="1"/>
</dbReference>
<evidence type="ECO:0000313" key="9">
    <source>
        <dbReference type="EMBL" id="OKL59463.1"/>
    </source>
</evidence>
<protein>
    <recommendedName>
        <fullName evidence="8">Major facilitator superfamily (MFS) profile domain-containing protein</fullName>
    </recommendedName>
</protein>
<evidence type="ECO:0000313" key="10">
    <source>
        <dbReference type="Proteomes" id="UP000214365"/>
    </source>
</evidence>
<comment type="similarity">
    <text evidence="2">Belongs to the major facilitator superfamily. Vesicular transporter family.</text>
</comment>
<keyword evidence="4 7" id="KW-0812">Transmembrane</keyword>
<feature type="transmembrane region" description="Helical" evidence="7">
    <location>
        <begin position="290"/>
        <end position="310"/>
    </location>
</feature>
<feature type="domain" description="Major facilitator superfamily (MFS) profile" evidence="8">
    <location>
        <begin position="1"/>
        <end position="445"/>
    </location>
</feature>
<keyword evidence="3" id="KW-0813">Transport</keyword>
<evidence type="ECO:0000256" key="3">
    <source>
        <dbReference type="ARBA" id="ARBA00022448"/>
    </source>
</evidence>
<evidence type="ECO:0000256" key="4">
    <source>
        <dbReference type="ARBA" id="ARBA00022692"/>
    </source>
</evidence>